<gene>
    <name evidence="2" type="ORF">W822_09060</name>
</gene>
<protein>
    <recommendedName>
        <fullName evidence="4">ABC transporter substrate-binding protein</fullName>
    </recommendedName>
</protein>
<sequence>MPGYEANFWYGVFVPAGTPTPLIDKLNATIVNVMGQPDMVRQLTQSGVEPHTTTPKELGEIMKRDTESMREAMRGAGIISQ</sequence>
<dbReference type="PATRIC" id="fig|1424334.3.peg.1819"/>
<evidence type="ECO:0008006" key="4">
    <source>
        <dbReference type="Google" id="ProtNLM"/>
    </source>
</evidence>
<keyword evidence="3" id="KW-1185">Reference proteome</keyword>
<dbReference type="Pfam" id="PF03401">
    <property type="entry name" value="TctC"/>
    <property type="match status" value="1"/>
</dbReference>
<dbReference type="eggNOG" id="COG3181">
    <property type="taxonomic scope" value="Bacteria"/>
</dbReference>
<comment type="caution">
    <text evidence="2">The sequence shown here is derived from an EMBL/GenBank/DDBJ whole genome shotgun (WGS) entry which is preliminary data.</text>
</comment>
<evidence type="ECO:0000313" key="3">
    <source>
        <dbReference type="Proteomes" id="UP000018733"/>
    </source>
</evidence>
<organism evidence="2 3">
    <name type="scientific">Advenella kashmirensis W13003</name>
    <dbReference type="NCBI Taxonomy" id="1424334"/>
    <lineage>
        <taxon>Bacteria</taxon>
        <taxon>Pseudomonadati</taxon>
        <taxon>Pseudomonadota</taxon>
        <taxon>Betaproteobacteria</taxon>
        <taxon>Burkholderiales</taxon>
        <taxon>Alcaligenaceae</taxon>
    </lineage>
</organism>
<dbReference type="AlphaFoldDB" id="V8QVY8"/>
<dbReference type="PANTHER" id="PTHR42928">
    <property type="entry name" value="TRICARBOXYLATE-BINDING PROTEIN"/>
    <property type="match status" value="1"/>
</dbReference>
<dbReference type="OrthoDB" id="8678477at2"/>
<evidence type="ECO:0000313" key="2">
    <source>
        <dbReference type="EMBL" id="ETF03485.1"/>
    </source>
</evidence>
<dbReference type="Gene3D" id="3.40.190.150">
    <property type="entry name" value="Bordetella uptake gene, domain 1"/>
    <property type="match status" value="1"/>
</dbReference>
<dbReference type="RefSeq" id="WP_024004787.1">
    <property type="nucleotide sequence ID" value="NZ_KI650979.1"/>
</dbReference>
<dbReference type="InterPro" id="IPR005064">
    <property type="entry name" value="BUG"/>
</dbReference>
<comment type="similarity">
    <text evidence="1">Belongs to the UPF0065 (bug) family.</text>
</comment>
<evidence type="ECO:0000256" key="1">
    <source>
        <dbReference type="ARBA" id="ARBA00006987"/>
    </source>
</evidence>
<proteinExistence type="inferred from homology"/>
<dbReference type="Proteomes" id="UP000018733">
    <property type="component" value="Unassembled WGS sequence"/>
</dbReference>
<name>V8QVY8_9BURK</name>
<reference evidence="2 3" key="1">
    <citation type="journal article" date="2014" name="Genome Announc.">
        <title>Draft Genome Sequence of Advenella kashmirensis Strain W13003, a Polycyclic Aromatic Hydrocarbon-Degrading Bacterium.</title>
        <authorList>
            <person name="Wang X."/>
            <person name="Jin D."/>
            <person name="Zhou L."/>
            <person name="Wu L."/>
            <person name="An W."/>
            <person name="Zhao L."/>
        </authorList>
    </citation>
    <scope>NUCLEOTIDE SEQUENCE [LARGE SCALE GENOMIC DNA]</scope>
    <source>
        <strain evidence="2 3">W13003</strain>
    </source>
</reference>
<dbReference type="STRING" id="1424334.W822_09060"/>
<dbReference type="InterPro" id="IPR042100">
    <property type="entry name" value="Bug_dom1"/>
</dbReference>
<accession>V8QVY8</accession>
<dbReference type="EMBL" id="AYXT01000009">
    <property type="protein sequence ID" value="ETF03485.1"/>
    <property type="molecule type" value="Genomic_DNA"/>
</dbReference>
<dbReference type="PANTHER" id="PTHR42928:SF5">
    <property type="entry name" value="BLR1237 PROTEIN"/>
    <property type="match status" value="1"/>
</dbReference>
<dbReference type="HOGENOM" id="CLU_2566200_0_0_4"/>